<dbReference type="Proteomes" id="UP001209885">
    <property type="component" value="Unassembled WGS sequence"/>
</dbReference>
<protein>
    <recommendedName>
        <fullName evidence="3">DUF3575 domain-containing protein</fullName>
    </recommendedName>
</protein>
<keyword evidence="2" id="KW-1185">Reference proteome</keyword>
<proteinExistence type="predicted"/>
<gene>
    <name evidence="1" type="ORF">OO013_07790</name>
</gene>
<dbReference type="EMBL" id="JAPFQN010000004">
    <property type="protein sequence ID" value="MCX2743761.1"/>
    <property type="molecule type" value="Genomic_DNA"/>
</dbReference>
<organism evidence="1 2">
    <name type="scientific">Mangrovivirga halotolerans</name>
    <dbReference type="NCBI Taxonomy" id="2993936"/>
    <lineage>
        <taxon>Bacteria</taxon>
        <taxon>Pseudomonadati</taxon>
        <taxon>Bacteroidota</taxon>
        <taxon>Cytophagia</taxon>
        <taxon>Cytophagales</taxon>
        <taxon>Mangrovivirgaceae</taxon>
        <taxon>Mangrovivirga</taxon>
    </lineage>
</organism>
<name>A0ABT3RQ53_9BACT</name>
<dbReference type="RefSeq" id="WP_266056168.1">
    <property type="nucleotide sequence ID" value="NZ_JAPFQN010000004.1"/>
</dbReference>
<evidence type="ECO:0000313" key="2">
    <source>
        <dbReference type="Proteomes" id="UP001209885"/>
    </source>
</evidence>
<reference evidence="1 2" key="1">
    <citation type="submission" date="2022-11" db="EMBL/GenBank/DDBJ databases">
        <title>The characterization of three novel Bacteroidetes species and genomic analysis of their roles in tidal elemental geochemical cycles.</title>
        <authorList>
            <person name="Ma K."/>
        </authorList>
    </citation>
    <scope>NUCLEOTIDE SEQUENCE [LARGE SCALE GENOMIC DNA]</scope>
    <source>
        <strain evidence="1 2">M17</strain>
    </source>
</reference>
<comment type="caution">
    <text evidence="1">The sequence shown here is derived from an EMBL/GenBank/DDBJ whole genome shotgun (WGS) entry which is preliminary data.</text>
</comment>
<evidence type="ECO:0008006" key="3">
    <source>
        <dbReference type="Google" id="ProtNLM"/>
    </source>
</evidence>
<sequence length="204" mass="23913">MKKLILLIICFLPSTILLSQEVRLFTNAFRNVDLSHPQANLGVELKKEKNSISLTGGYFLYNFMFEEESNGFSIGTEYKLHKSNSFYYALNLEYSKINYETSNSFELDNDTSQIYSTYLDDYQIEKSRFDINTKIGYRIDIQRFYLDFFGGVGLRFKNTEHFERERPVDDFDPVFRLINIRDKEGKTITPILKLGIIIGIKINK</sequence>
<accession>A0ABT3RQ53</accession>
<evidence type="ECO:0000313" key="1">
    <source>
        <dbReference type="EMBL" id="MCX2743761.1"/>
    </source>
</evidence>